<feature type="coiled-coil region" evidence="1">
    <location>
        <begin position="60"/>
        <end position="87"/>
    </location>
</feature>
<evidence type="ECO:0000313" key="3">
    <source>
        <dbReference type="EMBL" id="EKC39011.1"/>
    </source>
</evidence>
<organism evidence="3">
    <name type="scientific">Magallana gigas</name>
    <name type="common">Pacific oyster</name>
    <name type="synonym">Crassostrea gigas</name>
    <dbReference type="NCBI Taxonomy" id="29159"/>
    <lineage>
        <taxon>Eukaryota</taxon>
        <taxon>Metazoa</taxon>
        <taxon>Spiralia</taxon>
        <taxon>Lophotrochozoa</taxon>
        <taxon>Mollusca</taxon>
        <taxon>Bivalvia</taxon>
        <taxon>Autobranchia</taxon>
        <taxon>Pteriomorphia</taxon>
        <taxon>Ostreida</taxon>
        <taxon>Ostreoidea</taxon>
        <taxon>Ostreidae</taxon>
        <taxon>Magallana</taxon>
    </lineage>
</organism>
<accession>K1RW04</accession>
<evidence type="ECO:0000256" key="1">
    <source>
        <dbReference type="SAM" id="Coils"/>
    </source>
</evidence>
<feature type="coiled-coil region" evidence="1">
    <location>
        <begin position="143"/>
        <end position="170"/>
    </location>
</feature>
<reference evidence="3" key="1">
    <citation type="journal article" date="2012" name="Nature">
        <title>The oyster genome reveals stress adaptation and complexity of shell formation.</title>
        <authorList>
            <person name="Zhang G."/>
            <person name="Fang X."/>
            <person name="Guo X."/>
            <person name="Li L."/>
            <person name="Luo R."/>
            <person name="Xu F."/>
            <person name="Yang P."/>
            <person name="Zhang L."/>
            <person name="Wang X."/>
            <person name="Qi H."/>
            <person name="Xiong Z."/>
            <person name="Que H."/>
            <person name="Xie Y."/>
            <person name="Holland P.W."/>
            <person name="Paps J."/>
            <person name="Zhu Y."/>
            <person name="Wu F."/>
            <person name="Chen Y."/>
            <person name="Wang J."/>
            <person name="Peng C."/>
            <person name="Meng J."/>
            <person name="Yang L."/>
            <person name="Liu J."/>
            <person name="Wen B."/>
            <person name="Zhang N."/>
            <person name="Huang Z."/>
            <person name="Zhu Q."/>
            <person name="Feng Y."/>
            <person name="Mount A."/>
            <person name="Hedgecock D."/>
            <person name="Xu Z."/>
            <person name="Liu Y."/>
            <person name="Domazet-Loso T."/>
            <person name="Du Y."/>
            <person name="Sun X."/>
            <person name="Zhang S."/>
            <person name="Liu B."/>
            <person name="Cheng P."/>
            <person name="Jiang X."/>
            <person name="Li J."/>
            <person name="Fan D."/>
            <person name="Wang W."/>
            <person name="Fu W."/>
            <person name="Wang T."/>
            <person name="Wang B."/>
            <person name="Zhang J."/>
            <person name="Peng Z."/>
            <person name="Li Y."/>
            <person name="Li N."/>
            <person name="Wang J."/>
            <person name="Chen M."/>
            <person name="He Y."/>
            <person name="Tan F."/>
            <person name="Song X."/>
            <person name="Zheng Q."/>
            <person name="Huang R."/>
            <person name="Yang H."/>
            <person name="Du X."/>
            <person name="Chen L."/>
            <person name="Yang M."/>
            <person name="Gaffney P.M."/>
            <person name="Wang S."/>
            <person name="Luo L."/>
            <person name="She Z."/>
            <person name="Ming Y."/>
            <person name="Huang W."/>
            <person name="Zhang S."/>
            <person name="Huang B."/>
            <person name="Zhang Y."/>
            <person name="Qu T."/>
            <person name="Ni P."/>
            <person name="Miao G."/>
            <person name="Wang J."/>
            <person name="Wang Q."/>
            <person name="Steinberg C.E."/>
            <person name="Wang H."/>
            <person name="Li N."/>
            <person name="Qian L."/>
            <person name="Zhang G."/>
            <person name="Li Y."/>
            <person name="Yang H."/>
            <person name="Liu X."/>
            <person name="Wang J."/>
            <person name="Yin Y."/>
            <person name="Wang J."/>
        </authorList>
    </citation>
    <scope>NUCLEOTIDE SEQUENCE [LARGE SCALE GENOMIC DNA]</scope>
    <source>
        <strain evidence="3">05x7-T-G4-1.051#20</strain>
    </source>
</reference>
<sequence length="338" mass="38935">MTPFAALSKRNSKRDTTSDDTTHKCDSLIRVPLMYLSNQTDEISPSEAAGASCSTAGKLIDQLMQMVNKLETDRNNYSEQMRDVRDQLYHLRTHSPKPDRGGDVENKIDRLRQDLQSEINNVHLQLQRNTIDNTVHRDIRDMKNNIQDDLDLMKRDIDILKSRMGKIENEVLSVVKNQRGVPQYEKVLNRPSSLNSTTDTMSRVRDQYQIQELSGSATPKQRYTSNSGVNTPLYINAKSSQLYDNDFTGYKSEKSVNSVMDLDDLGLSDEDESTDFEMFNPQRVKISSTEVDSGLYLLVRTPRSVMWEDVVFYRQKFVLESQSKARGMYPFQDEFRDL</sequence>
<dbReference type="EMBL" id="JH817764">
    <property type="protein sequence ID" value="EKC39011.1"/>
    <property type="molecule type" value="Genomic_DNA"/>
</dbReference>
<dbReference type="HOGENOM" id="CLU_821958_0_0_1"/>
<dbReference type="InParanoid" id="K1RW04"/>
<keyword evidence="1" id="KW-0175">Coiled coil</keyword>
<evidence type="ECO:0000256" key="2">
    <source>
        <dbReference type="SAM" id="MobiDB-lite"/>
    </source>
</evidence>
<proteinExistence type="predicted"/>
<feature type="region of interest" description="Disordered" evidence="2">
    <location>
        <begin position="1"/>
        <end position="23"/>
    </location>
</feature>
<protein>
    <submittedName>
        <fullName evidence="3">Uncharacterized protein</fullName>
    </submittedName>
</protein>
<feature type="compositionally biased region" description="Basic and acidic residues" evidence="2">
    <location>
        <begin position="13"/>
        <end position="23"/>
    </location>
</feature>
<dbReference type="AlphaFoldDB" id="K1RW04"/>
<gene>
    <name evidence="3" type="ORF">CGI_10011690</name>
</gene>
<name>K1RW04_MAGGI</name>